<dbReference type="InterPro" id="IPR013341">
    <property type="entry name" value="Mandelate_racemase_N_dom"/>
</dbReference>
<name>A0A402BI69_9CHLR</name>
<dbReference type="RefSeq" id="WP_126631034.1">
    <property type="nucleotide sequence ID" value="NZ_BIFT01000002.1"/>
</dbReference>
<dbReference type="CDD" id="cd03316">
    <property type="entry name" value="MR_like"/>
    <property type="match status" value="1"/>
</dbReference>
<evidence type="ECO:0000256" key="1">
    <source>
        <dbReference type="ARBA" id="ARBA00023239"/>
    </source>
</evidence>
<dbReference type="GO" id="GO:0016829">
    <property type="term" value="F:lyase activity"/>
    <property type="evidence" value="ECO:0007669"/>
    <property type="project" value="UniProtKB-KW"/>
</dbReference>
<dbReference type="PANTHER" id="PTHR48080:SF2">
    <property type="entry name" value="D-GALACTONATE DEHYDRATASE"/>
    <property type="match status" value="1"/>
</dbReference>
<dbReference type="Pfam" id="PF13378">
    <property type="entry name" value="MR_MLE_C"/>
    <property type="match status" value="1"/>
</dbReference>
<dbReference type="Pfam" id="PF02746">
    <property type="entry name" value="MR_MLE_N"/>
    <property type="match status" value="1"/>
</dbReference>
<dbReference type="OrthoDB" id="9775391at2"/>
<evidence type="ECO:0000313" key="3">
    <source>
        <dbReference type="EMBL" id="GCE31016.1"/>
    </source>
</evidence>
<dbReference type="Gene3D" id="3.20.20.120">
    <property type="entry name" value="Enolase-like C-terminal domain"/>
    <property type="match status" value="1"/>
</dbReference>
<comment type="caution">
    <text evidence="3">The sequence shown here is derived from an EMBL/GenBank/DDBJ whole genome shotgun (WGS) entry which is preliminary data.</text>
</comment>
<accession>A0A402BI69</accession>
<feature type="domain" description="Mandelate racemase/muconate lactonizing enzyme C-terminal" evidence="2">
    <location>
        <begin position="132"/>
        <end position="237"/>
    </location>
</feature>
<dbReference type="InterPro" id="IPR034593">
    <property type="entry name" value="DgoD-like"/>
</dbReference>
<reference evidence="4" key="1">
    <citation type="submission" date="2018-12" db="EMBL/GenBank/DDBJ databases">
        <title>Tengunoibacter tsumagoiensis gen. nov., sp. nov., Dictyobacter kobayashii sp. nov., D. alpinus sp. nov., and D. joshuensis sp. nov. and description of Dictyobacteraceae fam. nov. within the order Ktedonobacterales isolated from Tengu-no-mugimeshi.</title>
        <authorList>
            <person name="Wang C.M."/>
            <person name="Zheng Y."/>
            <person name="Sakai Y."/>
            <person name="Toyoda A."/>
            <person name="Minakuchi Y."/>
            <person name="Abe K."/>
            <person name="Yokota A."/>
            <person name="Yabe S."/>
        </authorList>
    </citation>
    <scope>NUCLEOTIDE SEQUENCE [LARGE SCALE GENOMIC DNA]</scope>
    <source>
        <strain evidence="4">Uno16</strain>
    </source>
</reference>
<dbReference type="PANTHER" id="PTHR48080">
    <property type="entry name" value="D-GALACTONATE DEHYDRATASE-RELATED"/>
    <property type="match status" value="1"/>
</dbReference>
<dbReference type="SUPFAM" id="SSF51604">
    <property type="entry name" value="Enolase C-terminal domain-like"/>
    <property type="match status" value="1"/>
</dbReference>
<dbReference type="SMART" id="SM00922">
    <property type="entry name" value="MR_MLE"/>
    <property type="match status" value="1"/>
</dbReference>
<proteinExistence type="predicted"/>
<dbReference type="SFLD" id="SFLDG00179">
    <property type="entry name" value="mandelate_racemase"/>
    <property type="match status" value="1"/>
</dbReference>
<dbReference type="SFLD" id="SFLDS00001">
    <property type="entry name" value="Enolase"/>
    <property type="match status" value="1"/>
</dbReference>
<dbReference type="AlphaFoldDB" id="A0A402BI69"/>
<keyword evidence="4" id="KW-1185">Reference proteome</keyword>
<dbReference type="Proteomes" id="UP000287171">
    <property type="component" value="Unassembled WGS sequence"/>
</dbReference>
<dbReference type="EMBL" id="BIFT01000002">
    <property type="protein sequence ID" value="GCE31016.1"/>
    <property type="molecule type" value="Genomic_DNA"/>
</dbReference>
<evidence type="ECO:0000313" key="4">
    <source>
        <dbReference type="Proteomes" id="UP000287171"/>
    </source>
</evidence>
<protein>
    <submittedName>
        <fullName evidence="3">Dehydratase</fullName>
    </submittedName>
</protein>
<organism evidence="3 4">
    <name type="scientific">Dictyobacter alpinus</name>
    <dbReference type="NCBI Taxonomy" id="2014873"/>
    <lineage>
        <taxon>Bacteria</taxon>
        <taxon>Bacillati</taxon>
        <taxon>Chloroflexota</taxon>
        <taxon>Ktedonobacteria</taxon>
        <taxon>Ktedonobacterales</taxon>
        <taxon>Dictyobacteraceae</taxon>
        <taxon>Dictyobacter</taxon>
    </lineage>
</organism>
<dbReference type="InterPro" id="IPR036849">
    <property type="entry name" value="Enolase-like_C_sf"/>
</dbReference>
<dbReference type="InterPro" id="IPR029017">
    <property type="entry name" value="Enolase-like_N"/>
</dbReference>
<sequence length="391" mass="43639">MKISAVRPLVLGTPWRNLTYVVVETDEGLRGVGEVRMVNHTESLLGYLKEATKHHILGSDPFKIEDLTQRMFRRDFARASEIMMSAIATIEIACWDIMGQALNVPIYQLLGGSVRDRIPAYANGWYTVERSAEEFHAAAKRVVERGYRALKVDPFGTGFYELSRQEKRQSIALIEAVRAAVGPDIDIFVEMHGRFNASTATEMIREMARFTPGWFEEPVPPENLAVLKKVSDAVGPLGIPIATGERLHTPYEFRELFELQAADIVQADITHSGGLLATKKIAAWADAYYMLIAPHNVCGPVGTAATLHLAASTTNFKIQEHFNDFADAWVKDVVTGMPEVDPTDGCFPLPTGPGLGIKLNEDFIAAHPREDVFFDLFKDDWQYRQATQQKN</sequence>
<dbReference type="Gene3D" id="3.30.390.10">
    <property type="entry name" value="Enolase-like, N-terminal domain"/>
    <property type="match status" value="1"/>
</dbReference>
<dbReference type="SUPFAM" id="SSF54826">
    <property type="entry name" value="Enolase N-terminal domain-like"/>
    <property type="match status" value="1"/>
</dbReference>
<gene>
    <name evidence="3" type="ORF">KDA_65000</name>
</gene>
<keyword evidence="1" id="KW-0456">Lyase</keyword>
<dbReference type="InterPro" id="IPR029065">
    <property type="entry name" value="Enolase_C-like"/>
</dbReference>
<dbReference type="InterPro" id="IPR013342">
    <property type="entry name" value="Mandelate_racemase_C"/>
</dbReference>
<evidence type="ECO:0000259" key="2">
    <source>
        <dbReference type="SMART" id="SM00922"/>
    </source>
</evidence>